<feature type="region of interest" description="Disordered" evidence="1">
    <location>
        <begin position="1"/>
        <end position="31"/>
    </location>
</feature>
<evidence type="ECO:0000256" key="1">
    <source>
        <dbReference type="SAM" id="MobiDB-lite"/>
    </source>
</evidence>
<reference evidence="3" key="1">
    <citation type="submission" date="2022-11" db="UniProtKB">
        <authorList>
            <consortium name="WormBaseParasite"/>
        </authorList>
    </citation>
    <scope>IDENTIFICATION</scope>
</reference>
<evidence type="ECO:0000313" key="3">
    <source>
        <dbReference type="WBParaSite" id="jg1966"/>
    </source>
</evidence>
<accession>A0A915DHZ8</accession>
<name>A0A915DHZ8_9BILA</name>
<protein>
    <submittedName>
        <fullName evidence="3">Uncharacterized protein</fullName>
    </submittedName>
</protein>
<keyword evidence="2" id="KW-1185">Reference proteome</keyword>
<evidence type="ECO:0000313" key="2">
    <source>
        <dbReference type="Proteomes" id="UP000887574"/>
    </source>
</evidence>
<dbReference type="WBParaSite" id="jg1966">
    <property type="protein sequence ID" value="jg1966"/>
    <property type="gene ID" value="jg1966"/>
</dbReference>
<sequence length="198" mass="22915">MESVPSSRGFSGRPLRSILNEEVSHPSRPRPISTEASVRLRCQTMVVLESIELGQPQETWIQYFINVFKSLNDCGPFTTKINKRRANSSIRRGETHTIELQRTHNSKCLVLIDQVTGDSNNFQLVHRKIEIQNSANPCLMRFSTCWESIDTFSHWVNQYYIVQVLVTKYWPSIDDQPWPILAKEVKILPLYLISLLLI</sequence>
<dbReference type="AlphaFoldDB" id="A0A915DHZ8"/>
<proteinExistence type="predicted"/>
<dbReference type="Proteomes" id="UP000887574">
    <property type="component" value="Unplaced"/>
</dbReference>
<organism evidence="2 3">
    <name type="scientific">Ditylenchus dipsaci</name>
    <dbReference type="NCBI Taxonomy" id="166011"/>
    <lineage>
        <taxon>Eukaryota</taxon>
        <taxon>Metazoa</taxon>
        <taxon>Ecdysozoa</taxon>
        <taxon>Nematoda</taxon>
        <taxon>Chromadorea</taxon>
        <taxon>Rhabditida</taxon>
        <taxon>Tylenchina</taxon>
        <taxon>Tylenchomorpha</taxon>
        <taxon>Sphaerularioidea</taxon>
        <taxon>Anguinidae</taxon>
        <taxon>Anguininae</taxon>
        <taxon>Ditylenchus</taxon>
    </lineage>
</organism>